<dbReference type="Gene3D" id="3.10.20.90">
    <property type="entry name" value="Phosphatidylinositol 3-kinase Catalytic Subunit, Chain A, domain 1"/>
    <property type="match status" value="1"/>
</dbReference>
<dbReference type="PROSITE" id="PS50053">
    <property type="entry name" value="UBIQUITIN_2"/>
    <property type="match status" value="1"/>
</dbReference>
<evidence type="ECO:0000259" key="4">
    <source>
        <dbReference type="PROSITE" id="PS50053"/>
    </source>
</evidence>
<reference evidence="5" key="2">
    <citation type="submission" date="2025-09" db="UniProtKB">
        <authorList>
            <consortium name="Ensembl"/>
        </authorList>
    </citation>
    <scope>IDENTIFICATION</scope>
</reference>
<sequence>SAVTSQSGVPPQKRLSSAGGSGERERGAAAPEPQVVRILVKTPWQQEEFLVHRDMLVREFKELVARHFSAAPKHVVLVQAGRILKDHKALGHHGALLEADATVYVVVRSPWARPSRQASAGPPGGAPGQKPSQSSTSAGDGLRALTASLGLNTATFAEFQSRLMSHPDIMLRLLEDPSIQSKLSSPSLVKELLTNSRPVQQVIKSAPEISHVFSSPEGVRLVMELARNPAAVREILNPEQPSGGLWSSAPGGDSPSRPPSSESQEPGLGRGPDSSAAPSPCGPLAWGSWPEHAGLWGPGLHAEGQEGCLPLSLSSTSLCPGGSRPDEGGPFSGLARPLEHGAPLPAPGVAGIPAPGSAEIPLRIVSLCNAYTKHMMLSLMWGSLLAVGGGQAAPREHVQQQLLRFSQQMRSPEMVAAMANPKAIQAWVQMEQGLQTLLAEAPVLVPWFMLRLRGLGCSAGAVPWPQDPPGPGPAGRDPGPPPLCLCSRCSSGRGPVLPACCDVVIWVPAGRSAGSRGVGVPVSPHTAACARPSLERRVASAMLDFPRRHLESWKAQSSPRPCGQSPSGAGQCPRARGLWPSGE</sequence>
<dbReference type="Ensembl" id="ENSVKKT00000020595.1">
    <property type="protein sequence ID" value="ENSVKKP00000020099.1"/>
    <property type="gene ID" value="ENSVKKG00000013534.1"/>
</dbReference>
<proteinExistence type="predicted"/>
<evidence type="ECO:0000256" key="3">
    <source>
        <dbReference type="SAM" id="MobiDB-lite"/>
    </source>
</evidence>
<feature type="region of interest" description="Disordered" evidence="3">
    <location>
        <begin position="114"/>
        <end position="140"/>
    </location>
</feature>
<feature type="compositionally biased region" description="Polar residues" evidence="3">
    <location>
        <begin position="554"/>
        <end position="568"/>
    </location>
</feature>
<dbReference type="GO" id="GO:0005829">
    <property type="term" value="C:cytosol"/>
    <property type="evidence" value="ECO:0007669"/>
    <property type="project" value="TreeGrafter"/>
</dbReference>
<evidence type="ECO:0000256" key="2">
    <source>
        <dbReference type="ARBA" id="ARBA00022490"/>
    </source>
</evidence>
<feature type="region of interest" description="Disordered" evidence="3">
    <location>
        <begin position="237"/>
        <end position="283"/>
    </location>
</feature>
<evidence type="ECO:0000256" key="1">
    <source>
        <dbReference type="ARBA" id="ARBA00004496"/>
    </source>
</evidence>
<feature type="region of interest" description="Disordered" evidence="3">
    <location>
        <begin position="552"/>
        <end position="583"/>
    </location>
</feature>
<dbReference type="PANTHER" id="PTHR10677:SF16">
    <property type="entry name" value="UBIQUILIN-1"/>
    <property type="match status" value="1"/>
</dbReference>
<dbReference type="GO" id="GO:0006511">
    <property type="term" value="P:ubiquitin-dependent protein catabolic process"/>
    <property type="evidence" value="ECO:0007669"/>
    <property type="project" value="TreeGrafter"/>
</dbReference>
<dbReference type="PANTHER" id="PTHR10677">
    <property type="entry name" value="UBIQUILIN"/>
    <property type="match status" value="1"/>
</dbReference>
<dbReference type="SMART" id="SM00213">
    <property type="entry name" value="UBQ"/>
    <property type="match status" value="1"/>
</dbReference>
<keyword evidence="2" id="KW-0963">Cytoplasm</keyword>
<keyword evidence="6" id="KW-1185">Reference proteome</keyword>
<feature type="region of interest" description="Disordered" evidence="3">
    <location>
        <begin position="1"/>
        <end position="30"/>
    </location>
</feature>
<protein>
    <recommendedName>
        <fullName evidence="4">Ubiquitin-like domain-containing protein</fullName>
    </recommendedName>
</protein>
<comment type="subcellular location">
    <subcellularLocation>
        <location evidence="1">Cytoplasm</location>
    </subcellularLocation>
</comment>
<dbReference type="GO" id="GO:0031593">
    <property type="term" value="F:polyubiquitin modification-dependent protein binding"/>
    <property type="evidence" value="ECO:0007669"/>
    <property type="project" value="TreeGrafter"/>
</dbReference>
<dbReference type="Pfam" id="PF23195">
    <property type="entry name" value="UBQLN1"/>
    <property type="match status" value="1"/>
</dbReference>
<evidence type="ECO:0000313" key="5">
    <source>
        <dbReference type="Ensembl" id="ENSVKKP00000020099.1"/>
    </source>
</evidence>
<name>A0A8D2LCJ9_VARKO</name>
<dbReference type="AlphaFoldDB" id="A0A8D2LCJ9"/>
<dbReference type="SUPFAM" id="SSF54236">
    <property type="entry name" value="Ubiquitin-like"/>
    <property type="match status" value="1"/>
</dbReference>
<dbReference type="InterPro" id="IPR015496">
    <property type="entry name" value="Ubiquilin"/>
</dbReference>
<reference evidence="5" key="1">
    <citation type="submission" date="2025-08" db="UniProtKB">
        <authorList>
            <consortium name="Ensembl"/>
        </authorList>
    </citation>
    <scope>IDENTIFICATION</scope>
</reference>
<feature type="region of interest" description="Disordered" evidence="3">
    <location>
        <begin position="319"/>
        <end position="339"/>
    </location>
</feature>
<evidence type="ECO:0000313" key="6">
    <source>
        <dbReference type="Proteomes" id="UP000694545"/>
    </source>
</evidence>
<accession>A0A8D2LCJ9</accession>
<feature type="domain" description="Ubiquitin-like" evidence="4">
    <location>
        <begin position="36"/>
        <end position="94"/>
    </location>
</feature>
<feature type="compositionally biased region" description="Low complexity" evidence="3">
    <location>
        <begin position="247"/>
        <end position="267"/>
    </location>
</feature>
<dbReference type="InterPro" id="IPR000626">
    <property type="entry name" value="Ubiquitin-like_dom"/>
</dbReference>
<organism evidence="5 6">
    <name type="scientific">Varanus komodoensis</name>
    <name type="common">Komodo dragon</name>
    <dbReference type="NCBI Taxonomy" id="61221"/>
    <lineage>
        <taxon>Eukaryota</taxon>
        <taxon>Metazoa</taxon>
        <taxon>Chordata</taxon>
        <taxon>Craniata</taxon>
        <taxon>Vertebrata</taxon>
        <taxon>Euteleostomi</taxon>
        <taxon>Lepidosauria</taxon>
        <taxon>Squamata</taxon>
        <taxon>Bifurcata</taxon>
        <taxon>Unidentata</taxon>
        <taxon>Episquamata</taxon>
        <taxon>Toxicofera</taxon>
        <taxon>Anguimorpha</taxon>
        <taxon>Paleoanguimorpha</taxon>
        <taxon>Varanoidea</taxon>
        <taxon>Varanidae</taxon>
        <taxon>Varanus</taxon>
    </lineage>
</organism>
<dbReference type="Proteomes" id="UP000694545">
    <property type="component" value="Unplaced"/>
</dbReference>
<dbReference type="Pfam" id="PF00240">
    <property type="entry name" value="ubiquitin"/>
    <property type="match status" value="1"/>
</dbReference>
<dbReference type="InterPro" id="IPR029071">
    <property type="entry name" value="Ubiquitin-like_domsf"/>
</dbReference>